<accession>A0A6H1ZKU7</accession>
<organism evidence="1">
    <name type="scientific">viral metagenome</name>
    <dbReference type="NCBI Taxonomy" id="1070528"/>
    <lineage>
        <taxon>unclassified sequences</taxon>
        <taxon>metagenomes</taxon>
        <taxon>organismal metagenomes</taxon>
    </lineage>
</organism>
<sequence length="88" mass="10275">MNEPDAKAIGMKRLKMDIKIELTKPFIITEGISGTWFYHISKKNNFVRSLCGKPTMKTSLTFRSWGIKTHLNERYCEKCFGLALNEMW</sequence>
<dbReference type="AlphaFoldDB" id="A0A6H1ZKU7"/>
<proteinExistence type="predicted"/>
<reference evidence="1" key="1">
    <citation type="submission" date="2020-03" db="EMBL/GenBank/DDBJ databases">
        <title>The deep terrestrial virosphere.</title>
        <authorList>
            <person name="Holmfeldt K."/>
            <person name="Nilsson E."/>
            <person name="Simone D."/>
            <person name="Lopez-Fernandez M."/>
            <person name="Wu X."/>
            <person name="de Brujin I."/>
            <person name="Lundin D."/>
            <person name="Andersson A."/>
            <person name="Bertilsson S."/>
            <person name="Dopson M."/>
        </authorList>
    </citation>
    <scope>NUCLEOTIDE SEQUENCE</scope>
    <source>
        <strain evidence="1">TM448A00845</strain>
    </source>
</reference>
<evidence type="ECO:0000313" key="1">
    <source>
        <dbReference type="EMBL" id="QJA48184.1"/>
    </source>
</evidence>
<name>A0A6H1ZKU7_9ZZZZ</name>
<gene>
    <name evidence="1" type="ORF">TM448A00845_0022</name>
</gene>
<dbReference type="EMBL" id="MT144074">
    <property type="protein sequence ID" value="QJA48184.1"/>
    <property type="molecule type" value="Genomic_DNA"/>
</dbReference>
<protein>
    <submittedName>
        <fullName evidence="1">Uncharacterized protein</fullName>
    </submittedName>
</protein>